<dbReference type="GO" id="GO:0007010">
    <property type="term" value="P:cytoskeleton organization"/>
    <property type="evidence" value="ECO:0007669"/>
    <property type="project" value="TreeGrafter"/>
</dbReference>
<evidence type="ECO:0000259" key="2">
    <source>
        <dbReference type="SMART" id="SM01292"/>
    </source>
</evidence>
<feature type="domain" description="Far11/STRP N-terminal" evidence="2">
    <location>
        <begin position="233"/>
        <end position="655"/>
    </location>
</feature>
<evidence type="ECO:0000313" key="5">
    <source>
        <dbReference type="Proteomes" id="UP001360560"/>
    </source>
</evidence>
<keyword evidence="5" id="KW-1185">Reference proteome</keyword>
<dbReference type="RefSeq" id="XP_064854751.1">
    <property type="nucleotide sequence ID" value="XM_064998679.1"/>
</dbReference>
<feature type="region of interest" description="Disordered" evidence="1">
    <location>
        <begin position="870"/>
        <end position="898"/>
    </location>
</feature>
<feature type="compositionally biased region" description="Polar residues" evidence="1">
    <location>
        <begin position="596"/>
        <end position="613"/>
    </location>
</feature>
<gene>
    <name evidence="4" type="ORF">DASC09_050800</name>
</gene>
<dbReference type="Pfam" id="PF11882">
    <property type="entry name" value="DUF3402"/>
    <property type="match status" value="1"/>
</dbReference>
<dbReference type="Proteomes" id="UP001360560">
    <property type="component" value="Unassembled WGS sequence"/>
</dbReference>
<dbReference type="EMBL" id="BTFZ01000012">
    <property type="protein sequence ID" value="GMM37755.1"/>
    <property type="molecule type" value="Genomic_DNA"/>
</dbReference>
<protein>
    <submittedName>
        <fullName evidence="4">Far11 protein</fullName>
    </submittedName>
</protein>
<dbReference type="SMART" id="SM01293">
    <property type="entry name" value="DUF3402"/>
    <property type="match status" value="1"/>
</dbReference>
<evidence type="ECO:0000259" key="3">
    <source>
        <dbReference type="SMART" id="SM01293"/>
    </source>
</evidence>
<accession>A0AAV5QT19</accession>
<feature type="domain" description="Far11/STRP C-terminal" evidence="3">
    <location>
        <begin position="732"/>
        <end position="1224"/>
    </location>
</feature>
<feature type="compositionally biased region" description="Low complexity" evidence="1">
    <location>
        <begin position="879"/>
        <end position="893"/>
    </location>
</feature>
<dbReference type="GO" id="GO:0005829">
    <property type="term" value="C:cytosol"/>
    <property type="evidence" value="ECO:0007669"/>
    <property type="project" value="TreeGrafter"/>
</dbReference>
<comment type="caution">
    <text evidence="4">The sequence shown here is derived from an EMBL/GenBank/DDBJ whole genome shotgun (WGS) entry which is preliminary data.</text>
</comment>
<dbReference type="GeneID" id="90075730"/>
<reference evidence="4 5" key="1">
    <citation type="journal article" date="2023" name="Elife">
        <title>Identification of key yeast species and microbe-microbe interactions impacting larval growth of Drosophila in the wild.</title>
        <authorList>
            <person name="Mure A."/>
            <person name="Sugiura Y."/>
            <person name="Maeda R."/>
            <person name="Honda K."/>
            <person name="Sakurai N."/>
            <person name="Takahashi Y."/>
            <person name="Watada M."/>
            <person name="Katoh T."/>
            <person name="Gotoh A."/>
            <person name="Gotoh Y."/>
            <person name="Taniguchi I."/>
            <person name="Nakamura K."/>
            <person name="Hayashi T."/>
            <person name="Katayama T."/>
            <person name="Uemura T."/>
            <person name="Hattori Y."/>
        </authorList>
    </citation>
    <scope>NUCLEOTIDE SEQUENCE [LARGE SCALE GENOMIC DNA]</scope>
    <source>
        <strain evidence="4 5">SC-9</strain>
    </source>
</reference>
<dbReference type="SMART" id="SM01292">
    <property type="entry name" value="N1221"/>
    <property type="match status" value="1"/>
</dbReference>
<sequence>MGDHHHKIESPPDLTRELNMSLHNTIRSPKKSSFDEILPSFTVNDGHHDLNQEEIEEFEKANIEDMGIPVNGVLSPKSHKFSTQDMDGIILDPIAFHSTDNMKDDLQISNDHYEDNLLYISSPSSTSSLSGDLTGKRMIELDDRFSDKGSIADSTASSLFNLTSPANNFLEDSFNDEESSAKLEGSKFSVSNSFIAASNHGINGYEKLNKGSKSVKDEDLHDLIFQYNKSMNKSIISFDHNKNYETFEIEIDDWFISNEFSHLGHYRDIFFKHLNNKDLSKYPESEQDKYIGKLIGKLKEYFKCQESFEVESVLELQNSILLSNTNEIILSKLVYIYKEIGIMQQLTYLLFGNYGFANDKEHQMASMRTYFYKLIKNGFLEILTSNIKKFSKVLYLIDTDNINDGRDGAKKIIEALKVVNEFWFLNLTNFYFILNIFIFQFVDYEDKLNRDFELDDEAVNGNHILAKDYGKMSKDELEDFRNDFLKVLEETKIMVYLVKYIEKWKYNNKSLMKIRNVILLLNKLMMVEFGNIKNFIKVKKYLAEKFCIKTKKDLNDKDDFQDSQGRVEPQNGAMRPHHNQPIKKDDDDDDGAAGKNATNLTSNNKNTNPGSQVKSKKNQKLHAFPLDYYVYSKDLTSRYPAYEPPKPTYPKYLDNNSSLSQFIEVPRTLDNQFLNNTFPVPTIHIATPAASPNSSPALVPTANGKGKRSFQTNQAFPFIYPINNDIKDGNVPYSIKEGSEIFSSHVVESFAKKQLWSERVVFMQQERGWKSSINPTSLSLDNDLEYHEDDEDNNESLYDNGGDEYDISDLKSEISKFPGYEPQIRTLVKIESYYKEVFPSLSSVVDVFVQTIKSNDYAFEFNILKEKRQEKLENESSENENPQSNNSQNSKNSSKNKERSLKSLKQKLEIIKAKEVTLKNISSVISLFMKWFKMSHILKAENLGTVIFDSGFIDSLLNYIRNENFREKLFNDEISFEDGFFERCLKLSVSHDAKKDSPDSSKGYYFYDNLLDSDPNLTNEYYRAVQLQQIGRLEGSGSPSDPDISLDTFLSAATDSELKDENGESKPKGKIYDTSGKIFNLRFCLILNNLFKILQKIILNKTRRLVTFSEKQPVDLFRIIIGPFYNYSIYKSILKVLKEIIPYNGKKWKSVNMDLISLIYINLNLKLKDHWLSGRDIDSEMGDSEGQELALRALIQFYTARKYEEGIDRFGYERRNSDFFGRETDLIASNELNNERND</sequence>
<dbReference type="Pfam" id="PF07923">
    <property type="entry name" value="N1221"/>
    <property type="match status" value="2"/>
</dbReference>
<evidence type="ECO:0000313" key="4">
    <source>
        <dbReference type="EMBL" id="GMM37755.1"/>
    </source>
</evidence>
<name>A0AAV5QT19_9ASCO</name>
<dbReference type="PANTHER" id="PTHR13239">
    <property type="entry name" value="PROTEIN REQUIRED FOR HYPHAL ANASTOMOSIS HAM-2"/>
    <property type="match status" value="1"/>
</dbReference>
<feature type="region of interest" description="Disordered" evidence="1">
    <location>
        <begin position="558"/>
        <end position="618"/>
    </location>
</feature>
<dbReference type="InterPro" id="IPR040185">
    <property type="entry name" value="Far11/STRP"/>
</dbReference>
<dbReference type="AlphaFoldDB" id="A0AAV5QT19"/>
<dbReference type="InterPro" id="IPR012486">
    <property type="entry name" value="Far11/STRP_N"/>
</dbReference>
<evidence type="ECO:0000256" key="1">
    <source>
        <dbReference type="SAM" id="MobiDB-lite"/>
    </source>
</evidence>
<organism evidence="4 5">
    <name type="scientific">Saccharomycopsis crataegensis</name>
    <dbReference type="NCBI Taxonomy" id="43959"/>
    <lineage>
        <taxon>Eukaryota</taxon>
        <taxon>Fungi</taxon>
        <taxon>Dikarya</taxon>
        <taxon>Ascomycota</taxon>
        <taxon>Saccharomycotina</taxon>
        <taxon>Saccharomycetes</taxon>
        <taxon>Saccharomycopsidaceae</taxon>
        <taxon>Saccharomycopsis</taxon>
    </lineage>
</organism>
<proteinExistence type="predicted"/>
<dbReference type="InterPro" id="IPR021819">
    <property type="entry name" value="Far11/STRP_C"/>
</dbReference>
<dbReference type="PANTHER" id="PTHR13239:SF4">
    <property type="entry name" value="AT25231P"/>
    <property type="match status" value="1"/>
</dbReference>